<sequence>MIRTLFAAIGVVELLRPDALVTAAERVALENPEECERRWWVPFAVRAEGVALLFLASRGEAHYPALKKGLGVVGLLALASPHGYVDRGATLVYADADRCDWKSWVYPATRLTGLIYVLLALDERRADANGRD</sequence>
<gene>
    <name evidence="1" type="ORF">I7X12_09455</name>
</gene>
<evidence type="ECO:0000313" key="1">
    <source>
        <dbReference type="EMBL" id="QPV64805.1"/>
    </source>
</evidence>
<name>A0A7U3WB10_9EURY</name>
<keyword evidence="2" id="KW-1185">Reference proteome</keyword>
<proteinExistence type="predicted"/>
<dbReference type="GeneID" id="60588718"/>
<dbReference type="EMBL" id="CP065856">
    <property type="protein sequence ID" value="QPV64805.1"/>
    <property type="molecule type" value="Genomic_DNA"/>
</dbReference>
<dbReference type="Proteomes" id="UP000595001">
    <property type="component" value="Chromosome"/>
</dbReference>
<dbReference type="RefSeq" id="WP_198063565.1">
    <property type="nucleotide sequence ID" value="NZ_CP065856.1"/>
</dbReference>
<dbReference type="KEGG" id="hlt:I7X12_09455"/>
<dbReference type="OrthoDB" id="260081at2157"/>
<reference evidence="1 2" key="1">
    <citation type="submission" date="2020-12" db="EMBL/GenBank/DDBJ databases">
        <title>Halosimplex halophilum sp. nov. and Halosimplex salinum sp. nov., two new members of the genus Halosimplex.</title>
        <authorList>
            <person name="Cui H.L."/>
        </authorList>
    </citation>
    <scope>NUCLEOTIDE SEQUENCE [LARGE SCALE GENOMIC DNA]</scope>
    <source>
        <strain evidence="1 2">YGH94</strain>
    </source>
</reference>
<dbReference type="AlphaFoldDB" id="A0A7U3WB10"/>
<protein>
    <recommendedName>
        <fullName evidence="3">DoxX-like family protein</fullName>
    </recommendedName>
</protein>
<evidence type="ECO:0000313" key="2">
    <source>
        <dbReference type="Proteomes" id="UP000595001"/>
    </source>
</evidence>
<accession>A0A7U3WB10</accession>
<evidence type="ECO:0008006" key="3">
    <source>
        <dbReference type="Google" id="ProtNLM"/>
    </source>
</evidence>
<organism evidence="1 2">
    <name type="scientific">Halosimplex litoreum</name>
    <dbReference type="NCBI Taxonomy" id="1198301"/>
    <lineage>
        <taxon>Archaea</taxon>
        <taxon>Methanobacteriati</taxon>
        <taxon>Methanobacteriota</taxon>
        <taxon>Stenosarchaea group</taxon>
        <taxon>Halobacteria</taxon>
        <taxon>Halobacteriales</taxon>
        <taxon>Haloarculaceae</taxon>
        <taxon>Halosimplex</taxon>
    </lineage>
</organism>